<dbReference type="EMBL" id="BAER01000040">
    <property type="protein sequence ID" value="GAC32511.1"/>
    <property type="molecule type" value="Genomic_DNA"/>
</dbReference>
<dbReference type="AlphaFoldDB" id="K6Z8L2"/>
<evidence type="ECO:0000313" key="1">
    <source>
        <dbReference type="EMBL" id="GAC32511.1"/>
    </source>
</evidence>
<sequence length="52" mass="5933">MTLLKDIEENKSVTECEDKHQASKTAGYKSFKTTMDNYNMLGNKVVSFTKKV</sequence>
<comment type="caution">
    <text evidence="1">The sequence shown here is derived from an EMBL/GenBank/DDBJ whole genome shotgun (WGS) entry which is preliminary data.</text>
</comment>
<keyword evidence="2" id="KW-1185">Reference proteome</keyword>
<protein>
    <submittedName>
        <fullName evidence="1">Uncharacterized protein</fullName>
    </submittedName>
</protein>
<accession>K6Z8L2</accession>
<organism evidence="1 2">
    <name type="scientific">Paraglaciecola polaris LMG 21857</name>
    <dbReference type="NCBI Taxonomy" id="1129793"/>
    <lineage>
        <taxon>Bacteria</taxon>
        <taxon>Pseudomonadati</taxon>
        <taxon>Pseudomonadota</taxon>
        <taxon>Gammaproteobacteria</taxon>
        <taxon>Alteromonadales</taxon>
        <taxon>Alteromonadaceae</taxon>
        <taxon>Paraglaciecola</taxon>
    </lineage>
</organism>
<gene>
    <name evidence="1" type="ORF">GPLA_1597</name>
</gene>
<proteinExistence type="predicted"/>
<dbReference type="Proteomes" id="UP000006322">
    <property type="component" value="Unassembled WGS sequence"/>
</dbReference>
<reference evidence="2" key="1">
    <citation type="journal article" date="2014" name="Environ. Microbiol.">
        <title>Comparative genomics of the marine bacterial genus Glaciecola reveals the high degree of genomic diversity and genomic characteristic for cold adaptation.</title>
        <authorList>
            <person name="Qin Q.L."/>
            <person name="Xie B.B."/>
            <person name="Yu Y."/>
            <person name="Shu Y.L."/>
            <person name="Rong J.C."/>
            <person name="Zhang Y.J."/>
            <person name="Zhao D.L."/>
            <person name="Chen X.L."/>
            <person name="Zhang X.Y."/>
            <person name="Chen B."/>
            <person name="Zhou B.C."/>
            <person name="Zhang Y.Z."/>
        </authorList>
    </citation>
    <scope>NUCLEOTIDE SEQUENCE [LARGE SCALE GENOMIC DNA]</scope>
    <source>
        <strain evidence="2">LMG 21857</strain>
    </source>
</reference>
<evidence type="ECO:0000313" key="2">
    <source>
        <dbReference type="Proteomes" id="UP000006322"/>
    </source>
</evidence>
<name>K6Z8L2_9ALTE</name>